<sequence>MLISRLSRPLLAVLLTGTLGAGAAGCSLPGGDGGADGTGLERALDAVPASAADQAVTYRDVRKVRRLVAEDPSLYRGLDGFGILEVAQSGYTGKDVGADWGFDEKDVTASVQVGEDSLLTGDFDTSAVGRAMKRQGFGATGIDGGTRFEKRGEDVAYEVSGSVRVTDRSQSGLGVSAPVKSLRDDAAYAAVADCLGDVYEATYYAKRDDADAELFAIGGRLAKDGGRKKGGTSTEKLCVRAASPEAADRVAETLRTKTGPGARYASSKVRVTEDGMVTMAWRNQPRSGLRPADNDRTGELPNLLNRG</sequence>
<gene>
    <name evidence="3" type="ORF">I8755_24355</name>
</gene>
<protein>
    <recommendedName>
        <fullName evidence="5">Lipoprotein</fullName>
    </recommendedName>
</protein>
<evidence type="ECO:0000256" key="1">
    <source>
        <dbReference type="SAM" id="MobiDB-lite"/>
    </source>
</evidence>
<accession>A0A7T4PJB5</accession>
<proteinExistence type="predicted"/>
<evidence type="ECO:0000313" key="3">
    <source>
        <dbReference type="EMBL" id="QQC91191.1"/>
    </source>
</evidence>
<feature type="chain" id="PRO_5032940201" description="Lipoprotein" evidence="2">
    <location>
        <begin position="24"/>
        <end position="307"/>
    </location>
</feature>
<evidence type="ECO:0000313" key="4">
    <source>
        <dbReference type="Proteomes" id="UP000596130"/>
    </source>
</evidence>
<organism evidence="3 4">
    <name type="scientific">Streptomyces alfalfae</name>
    <dbReference type="NCBI Taxonomy" id="1642299"/>
    <lineage>
        <taxon>Bacteria</taxon>
        <taxon>Bacillati</taxon>
        <taxon>Actinomycetota</taxon>
        <taxon>Actinomycetes</taxon>
        <taxon>Kitasatosporales</taxon>
        <taxon>Streptomycetaceae</taxon>
        <taxon>Streptomyces</taxon>
    </lineage>
</organism>
<dbReference type="EMBL" id="CP065959">
    <property type="protein sequence ID" value="QQC91191.1"/>
    <property type="molecule type" value="Genomic_DNA"/>
</dbReference>
<dbReference type="AlphaFoldDB" id="A0A7T4PJB5"/>
<feature type="region of interest" description="Disordered" evidence="1">
    <location>
        <begin position="282"/>
        <end position="307"/>
    </location>
</feature>
<name>A0A7T4PJB5_9ACTN</name>
<dbReference type="PROSITE" id="PS51257">
    <property type="entry name" value="PROKAR_LIPOPROTEIN"/>
    <property type="match status" value="1"/>
</dbReference>
<evidence type="ECO:0000256" key="2">
    <source>
        <dbReference type="SAM" id="SignalP"/>
    </source>
</evidence>
<keyword evidence="2" id="KW-0732">Signal</keyword>
<feature type="signal peptide" evidence="2">
    <location>
        <begin position="1"/>
        <end position="23"/>
    </location>
</feature>
<reference evidence="3 4" key="1">
    <citation type="submission" date="2020-12" db="EMBL/GenBank/DDBJ databases">
        <title>Identification and biosynthesis of polyene macrolides produced by Streptomyces alfalfae Men-myco-93-63.</title>
        <authorList>
            <person name="Liu D."/>
            <person name="Li Y."/>
            <person name="Liu L."/>
            <person name="Han X."/>
            <person name="Shen F."/>
        </authorList>
    </citation>
    <scope>NUCLEOTIDE SEQUENCE [LARGE SCALE GENOMIC DNA]</scope>
    <source>
        <strain evidence="3 4">Men-myco-93-63</strain>
    </source>
</reference>
<dbReference type="RefSeq" id="WP_198503539.1">
    <property type="nucleotide sequence ID" value="NZ_CP065959.1"/>
</dbReference>
<dbReference type="Proteomes" id="UP000596130">
    <property type="component" value="Chromosome"/>
</dbReference>
<evidence type="ECO:0008006" key="5">
    <source>
        <dbReference type="Google" id="ProtNLM"/>
    </source>
</evidence>